<dbReference type="InterPro" id="IPR018497">
    <property type="entry name" value="Peptidase_M13_C"/>
</dbReference>
<name>A0A6A5G0X1_CAERE</name>
<dbReference type="PROSITE" id="PS51885">
    <property type="entry name" value="NEPRILYSIN"/>
    <property type="match status" value="1"/>
</dbReference>
<proteinExistence type="predicted"/>
<organism evidence="3 4">
    <name type="scientific">Caenorhabditis remanei</name>
    <name type="common">Caenorhabditis vulgaris</name>
    <dbReference type="NCBI Taxonomy" id="31234"/>
    <lineage>
        <taxon>Eukaryota</taxon>
        <taxon>Metazoa</taxon>
        <taxon>Ecdysozoa</taxon>
        <taxon>Nematoda</taxon>
        <taxon>Chromadorea</taxon>
        <taxon>Rhabditida</taxon>
        <taxon>Rhabditina</taxon>
        <taxon>Rhabditomorpha</taxon>
        <taxon>Rhabditoidea</taxon>
        <taxon>Rhabditidae</taxon>
        <taxon>Peloderinae</taxon>
        <taxon>Caenorhabditis</taxon>
    </lineage>
</organism>
<evidence type="ECO:0000313" key="3">
    <source>
        <dbReference type="EMBL" id="KAF1748588.1"/>
    </source>
</evidence>
<dbReference type="RefSeq" id="XP_003101110.2">
    <property type="nucleotide sequence ID" value="XM_003101062.2"/>
</dbReference>
<evidence type="ECO:0000313" key="4">
    <source>
        <dbReference type="Proteomes" id="UP000483820"/>
    </source>
</evidence>
<dbReference type="PANTHER" id="PTHR11733:SF233">
    <property type="entry name" value="PEPTIDASE M13 C-TERMINAL DOMAIN-CONTAINING PROTEIN"/>
    <property type="match status" value="1"/>
</dbReference>
<dbReference type="Gene3D" id="3.40.390.10">
    <property type="entry name" value="Collagenase (Catalytic Domain)"/>
    <property type="match status" value="1"/>
</dbReference>
<evidence type="ECO:0000259" key="2">
    <source>
        <dbReference type="Pfam" id="PF01431"/>
    </source>
</evidence>
<dbReference type="CTD" id="9798876"/>
<dbReference type="KEGG" id="crq:GCK72_025055"/>
<dbReference type="GO" id="GO:0016485">
    <property type="term" value="P:protein processing"/>
    <property type="evidence" value="ECO:0007669"/>
    <property type="project" value="TreeGrafter"/>
</dbReference>
<protein>
    <recommendedName>
        <fullName evidence="2">Peptidase M13 C-terminal domain-containing protein</fullName>
    </recommendedName>
</protein>
<dbReference type="EMBL" id="WUAV01000006">
    <property type="protein sequence ID" value="KAF1748588.1"/>
    <property type="molecule type" value="Genomic_DNA"/>
</dbReference>
<accession>A0A6A5G0X1</accession>
<dbReference type="SUPFAM" id="SSF55486">
    <property type="entry name" value="Metalloproteases ('zincins'), catalytic domain"/>
    <property type="match status" value="1"/>
</dbReference>
<dbReference type="GO" id="GO:0005886">
    <property type="term" value="C:plasma membrane"/>
    <property type="evidence" value="ECO:0007669"/>
    <property type="project" value="TreeGrafter"/>
</dbReference>
<dbReference type="InterPro" id="IPR024079">
    <property type="entry name" value="MetalloPept_cat_dom_sf"/>
</dbReference>
<gene>
    <name evidence="3" type="ORF">GCK72_025055</name>
</gene>
<dbReference type="GeneID" id="9798876"/>
<keyword evidence="1" id="KW-0732">Signal</keyword>
<dbReference type="PANTHER" id="PTHR11733">
    <property type="entry name" value="ZINC METALLOPROTEASE FAMILY M13 NEPRILYSIN-RELATED"/>
    <property type="match status" value="1"/>
</dbReference>
<dbReference type="AlphaFoldDB" id="A0A6A5G0X1"/>
<dbReference type="Pfam" id="PF01431">
    <property type="entry name" value="Peptidase_M13"/>
    <property type="match status" value="1"/>
</dbReference>
<sequence>MWRFLLLLFCLHGLRDATGLPDPRLPGNVIRDHIKKYIDFSVDPCEDFYAHVCPKEFNLSFLSDLMNIKTKLVHEYKNNNPDFSQWTNLHDGAIDEIIEFLSAEERCIDTKNIFVGSYLYLNDSILDGFETADCAGRENILKAVFNSNRVYYEQSRIELAAAVDALVASRLTKHLNGDAKKLFEQLKNVMRKEFKKTPWAKHNHAVKKYEEALEKITFWTFSDAEHIISTAFRKYELSFNNCFKKLKTAYNDKVSTTFCKVMATNNATNFLHESTEKLFEMGLKEIIGDRLSLFNYMDYRIYMSNDFLLLMNTNDTTDLHGTLGFLLLHEIMHTFVFGYEDIENGNELYSYWTKHADCVAKQAAKTCETFKTVFAEDGESQGCNATITFEEDAADLAAYRLAYKLGNRKFTRKTMVENYESITKDEMFFYGAGMILCIPNAMDHTLFSGQPHSNNYQRVNSLMSQMNEFKTAFKCKDTDKMIQNKAAECTLYGSKAPYTRKNSSD</sequence>
<reference evidence="3 4" key="1">
    <citation type="submission" date="2019-12" db="EMBL/GenBank/DDBJ databases">
        <title>Chromosome-level assembly of the Caenorhabditis remanei genome.</title>
        <authorList>
            <person name="Teterina A.A."/>
            <person name="Willis J.H."/>
            <person name="Phillips P.C."/>
        </authorList>
    </citation>
    <scope>NUCLEOTIDE SEQUENCE [LARGE SCALE GENOMIC DNA]</scope>
    <source>
        <strain evidence="3 4">PX506</strain>
        <tissue evidence="3">Whole organism</tissue>
    </source>
</reference>
<comment type="caution">
    <text evidence="3">The sequence shown here is derived from an EMBL/GenBank/DDBJ whole genome shotgun (WGS) entry which is preliminary data.</text>
</comment>
<evidence type="ECO:0000256" key="1">
    <source>
        <dbReference type="SAM" id="SignalP"/>
    </source>
</evidence>
<feature type="signal peptide" evidence="1">
    <location>
        <begin position="1"/>
        <end position="19"/>
    </location>
</feature>
<feature type="chain" id="PRO_5025381113" description="Peptidase M13 C-terminal domain-containing protein" evidence="1">
    <location>
        <begin position="20"/>
        <end position="505"/>
    </location>
</feature>
<feature type="domain" description="Peptidase M13 C-terminal" evidence="2">
    <location>
        <begin position="320"/>
        <end position="489"/>
    </location>
</feature>
<dbReference type="Proteomes" id="UP000483820">
    <property type="component" value="Chromosome X"/>
</dbReference>
<dbReference type="GO" id="GO:0004222">
    <property type="term" value="F:metalloendopeptidase activity"/>
    <property type="evidence" value="ECO:0007669"/>
    <property type="project" value="InterPro"/>
</dbReference>
<dbReference type="InterPro" id="IPR000718">
    <property type="entry name" value="Peptidase_M13"/>
</dbReference>